<dbReference type="GO" id="GO:0003700">
    <property type="term" value="F:DNA-binding transcription factor activity"/>
    <property type="evidence" value="ECO:0007669"/>
    <property type="project" value="InterPro"/>
</dbReference>
<dbReference type="GO" id="GO:0043565">
    <property type="term" value="F:sequence-specific DNA binding"/>
    <property type="evidence" value="ECO:0007669"/>
    <property type="project" value="InterPro"/>
</dbReference>
<proteinExistence type="predicted"/>
<sequence length="56" mass="6536">QLREATRLLLFSDNAVNEIAWQLGFKDPAYFARFFNRLAGCSPSQFRQREVPSFLI</sequence>
<keyword evidence="2" id="KW-0238">DNA-binding</keyword>
<dbReference type="PRINTS" id="PR00032">
    <property type="entry name" value="HTHARAC"/>
</dbReference>
<evidence type="ECO:0000256" key="2">
    <source>
        <dbReference type="ARBA" id="ARBA00023125"/>
    </source>
</evidence>
<dbReference type="EMBL" id="PYKB01000273">
    <property type="protein sequence ID" value="TGD01930.1"/>
    <property type="molecule type" value="Genomic_DNA"/>
</dbReference>
<dbReference type="PANTHER" id="PTHR43280:SF19">
    <property type="entry name" value="4-HYDROXYPHENYLACETATE CATABOLISM PROTEIN"/>
    <property type="match status" value="1"/>
</dbReference>
<feature type="non-terminal residue" evidence="5">
    <location>
        <position position="1"/>
    </location>
</feature>
<keyword evidence="3" id="KW-0804">Transcription</keyword>
<gene>
    <name evidence="5" type="ORF">C9F09_03090</name>
</gene>
<dbReference type="PROSITE" id="PS00041">
    <property type="entry name" value="HTH_ARAC_FAMILY_1"/>
    <property type="match status" value="1"/>
</dbReference>
<accession>A0A659REG2</accession>
<dbReference type="AlphaFoldDB" id="A0A659REG2"/>
<dbReference type="SMART" id="SM00342">
    <property type="entry name" value="HTH_ARAC"/>
    <property type="match status" value="1"/>
</dbReference>
<feature type="domain" description="HTH araC/xylS-type" evidence="4">
    <location>
        <begin position="1"/>
        <end position="49"/>
    </location>
</feature>
<evidence type="ECO:0000256" key="1">
    <source>
        <dbReference type="ARBA" id="ARBA00023015"/>
    </source>
</evidence>
<organism evidence="5 6">
    <name type="scientific">Salmonella enterica subsp. enterica serovar Wilhelmsburg</name>
    <dbReference type="NCBI Taxonomy" id="1960126"/>
    <lineage>
        <taxon>Bacteria</taxon>
        <taxon>Pseudomonadati</taxon>
        <taxon>Pseudomonadota</taxon>
        <taxon>Gammaproteobacteria</taxon>
        <taxon>Enterobacterales</taxon>
        <taxon>Enterobacteriaceae</taxon>
        <taxon>Salmonella</taxon>
    </lineage>
</organism>
<dbReference type="SUPFAM" id="SSF46689">
    <property type="entry name" value="Homeodomain-like"/>
    <property type="match status" value="1"/>
</dbReference>
<dbReference type="InterPro" id="IPR009057">
    <property type="entry name" value="Homeodomain-like_sf"/>
</dbReference>
<comment type="caution">
    <text evidence="5">The sequence shown here is derived from an EMBL/GenBank/DDBJ whole genome shotgun (WGS) entry which is preliminary data.</text>
</comment>
<protein>
    <submittedName>
        <fullName evidence="5">4-hydroxyphenylacetate catabolism regulatory protein HpaA</fullName>
    </submittedName>
</protein>
<dbReference type="Proteomes" id="UP000298491">
    <property type="component" value="Unassembled WGS sequence"/>
</dbReference>
<dbReference type="PROSITE" id="PS01124">
    <property type="entry name" value="HTH_ARAC_FAMILY_2"/>
    <property type="match status" value="1"/>
</dbReference>
<evidence type="ECO:0000256" key="3">
    <source>
        <dbReference type="ARBA" id="ARBA00023163"/>
    </source>
</evidence>
<evidence type="ECO:0000313" key="5">
    <source>
        <dbReference type="EMBL" id="TGD01930.1"/>
    </source>
</evidence>
<dbReference type="Gene3D" id="1.10.10.60">
    <property type="entry name" value="Homeodomain-like"/>
    <property type="match status" value="1"/>
</dbReference>
<dbReference type="InterPro" id="IPR020449">
    <property type="entry name" value="Tscrpt_reg_AraC-type_HTH"/>
</dbReference>
<evidence type="ECO:0000259" key="4">
    <source>
        <dbReference type="PROSITE" id="PS01124"/>
    </source>
</evidence>
<evidence type="ECO:0000313" key="6">
    <source>
        <dbReference type="Proteomes" id="UP000298491"/>
    </source>
</evidence>
<reference evidence="5 6" key="1">
    <citation type="submission" date="2018-03" db="EMBL/GenBank/DDBJ databases">
        <title>Non-Typhoidal Salmonella genome sequencing and assembly.</title>
        <authorList>
            <person name="Matchawe C."/>
        </authorList>
    </citation>
    <scope>NUCLEOTIDE SEQUENCE [LARGE SCALE GENOMIC DNA]</scope>
    <source>
        <strain evidence="5 6">35dea</strain>
    </source>
</reference>
<dbReference type="InterPro" id="IPR018060">
    <property type="entry name" value="HTH_AraC"/>
</dbReference>
<dbReference type="InterPro" id="IPR018062">
    <property type="entry name" value="HTH_AraC-typ_CS"/>
</dbReference>
<dbReference type="PANTHER" id="PTHR43280">
    <property type="entry name" value="ARAC-FAMILY TRANSCRIPTIONAL REGULATOR"/>
    <property type="match status" value="1"/>
</dbReference>
<name>A0A659REG2_SALET</name>
<keyword evidence="1" id="KW-0805">Transcription regulation</keyword>
<dbReference type="Pfam" id="PF12833">
    <property type="entry name" value="HTH_18"/>
    <property type="match status" value="1"/>
</dbReference>